<protein>
    <submittedName>
        <fullName evidence="2">Uncharacterized protein</fullName>
    </submittedName>
</protein>
<feature type="compositionally biased region" description="Basic and acidic residues" evidence="1">
    <location>
        <begin position="41"/>
        <end position="62"/>
    </location>
</feature>
<dbReference type="EMBL" id="CADCTF010000118">
    <property type="protein sequence ID" value="CAA9255567.1"/>
    <property type="molecule type" value="Genomic_DNA"/>
</dbReference>
<organism evidence="2">
    <name type="scientific">uncultured Acidimicrobiales bacterium</name>
    <dbReference type="NCBI Taxonomy" id="310071"/>
    <lineage>
        <taxon>Bacteria</taxon>
        <taxon>Bacillati</taxon>
        <taxon>Actinomycetota</taxon>
        <taxon>Acidimicrobiia</taxon>
        <taxon>Acidimicrobiales</taxon>
        <taxon>environmental samples</taxon>
    </lineage>
</organism>
<feature type="region of interest" description="Disordered" evidence="1">
    <location>
        <begin position="1"/>
        <end position="73"/>
    </location>
</feature>
<feature type="compositionally biased region" description="Basic and acidic residues" evidence="1">
    <location>
        <begin position="1"/>
        <end position="15"/>
    </location>
</feature>
<gene>
    <name evidence="2" type="ORF">AVDCRST_MAG50-2602</name>
</gene>
<dbReference type="AlphaFoldDB" id="A0A6J4IL62"/>
<evidence type="ECO:0000313" key="2">
    <source>
        <dbReference type="EMBL" id="CAA9255567.1"/>
    </source>
</evidence>
<proteinExistence type="predicted"/>
<sequence length="73" mass="7873">MAESEQHADRADTRAAHPTGAEQVAGSDDPQRQAELILEDSDVRSEDREAAPSSFVEHRTSDEATAPLEDPTA</sequence>
<evidence type="ECO:0000256" key="1">
    <source>
        <dbReference type="SAM" id="MobiDB-lite"/>
    </source>
</evidence>
<accession>A0A6J4IL62</accession>
<name>A0A6J4IL62_9ACTN</name>
<reference evidence="2" key="1">
    <citation type="submission" date="2020-02" db="EMBL/GenBank/DDBJ databases">
        <authorList>
            <person name="Meier V. D."/>
        </authorList>
    </citation>
    <scope>NUCLEOTIDE SEQUENCE</scope>
    <source>
        <strain evidence="2">AVDCRST_MAG50</strain>
    </source>
</reference>